<proteinExistence type="predicted"/>
<protein>
    <submittedName>
        <fullName evidence="1">Uncharacterized protein</fullName>
    </submittedName>
</protein>
<dbReference type="Proteomes" id="UP001221757">
    <property type="component" value="Unassembled WGS sequence"/>
</dbReference>
<dbReference type="AlphaFoldDB" id="A0AAD7F5G3"/>
<evidence type="ECO:0000313" key="2">
    <source>
        <dbReference type="Proteomes" id="UP001221757"/>
    </source>
</evidence>
<reference evidence="1" key="1">
    <citation type="submission" date="2023-03" db="EMBL/GenBank/DDBJ databases">
        <title>Massive genome expansion in bonnet fungi (Mycena s.s.) driven by repeated elements and novel gene families across ecological guilds.</title>
        <authorList>
            <consortium name="Lawrence Berkeley National Laboratory"/>
            <person name="Harder C.B."/>
            <person name="Miyauchi S."/>
            <person name="Viragh M."/>
            <person name="Kuo A."/>
            <person name="Thoen E."/>
            <person name="Andreopoulos B."/>
            <person name="Lu D."/>
            <person name="Skrede I."/>
            <person name="Drula E."/>
            <person name="Henrissat B."/>
            <person name="Morin E."/>
            <person name="Kohler A."/>
            <person name="Barry K."/>
            <person name="LaButti K."/>
            <person name="Morin E."/>
            <person name="Salamov A."/>
            <person name="Lipzen A."/>
            <person name="Mereny Z."/>
            <person name="Hegedus B."/>
            <person name="Baldrian P."/>
            <person name="Stursova M."/>
            <person name="Weitz H."/>
            <person name="Taylor A."/>
            <person name="Grigoriev I.V."/>
            <person name="Nagy L.G."/>
            <person name="Martin F."/>
            <person name="Kauserud H."/>
        </authorList>
    </citation>
    <scope>NUCLEOTIDE SEQUENCE</scope>
    <source>
        <strain evidence="1">CBHHK067</strain>
    </source>
</reference>
<evidence type="ECO:0000313" key="1">
    <source>
        <dbReference type="EMBL" id="KAJ7602258.1"/>
    </source>
</evidence>
<keyword evidence="2" id="KW-1185">Reference proteome</keyword>
<accession>A0AAD7F5G3</accession>
<name>A0AAD7F5G3_MYCRO</name>
<organism evidence="1 2">
    <name type="scientific">Mycena rosella</name>
    <name type="common">Pink bonnet</name>
    <name type="synonym">Agaricus rosellus</name>
    <dbReference type="NCBI Taxonomy" id="1033263"/>
    <lineage>
        <taxon>Eukaryota</taxon>
        <taxon>Fungi</taxon>
        <taxon>Dikarya</taxon>
        <taxon>Basidiomycota</taxon>
        <taxon>Agaricomycotina</taxon>
        <taxon>Agaricomycetes</taxon>
        <taxon>Agaricomycetidae</taxon>
        <taxon>Agaricales</taxon>
        <taxon>Marasmiineae</taxon>
        <taxon>Mycenaceae</taxon>
        <taxon>Mycena</taxon>
    </lineage>
</organism>
<gene>
    <name evidence="1" type="ORF">B0H17DRAFT_123620</name>
</gene>
<sequence>MDPPIPPLALICAGPSTALTRKSRNNALVLGSSSAPMTGRTLNAVYSYLGEHLEKQANRAAYRLGLGPNILAARIRDYFARGEQRESFLDELRSPHSSSIVLELEKDCKALINTHFRTNLPQPRSRHSRA</sequence>
<dbReference type="EMBL" id="JARKIE010001415">
    <property type="protein sequence ID" value="KAJ7602258.1"/>
    <property type="molecule type" value="Genomic_DNA"/>
</dbReference>
<comment type="caution">
    <text evidence="1">The sequence shown here is derived from an EMBL/GenBank/DDBJ whole genome shotgun (WGS) entry which is preliminary data.</text>
</comment>